<keyword evidence="1" id="KW-0456">Lyase</keyword>
<sequence>MRDVRDAGAMVAVVGRYYLSISWRVRRQLRRWHARAERIADPALRATAVEKLRDEQLHAHAAAVFAVTAPRRHVAPLVELAVAFAVMFDYLDAVSEEPADDQLANGLQLFRALQVALDPALAPEPYYAAHPVGAGEGDGGYLDDLAAACRAALARLPSADVVRPLAVAAAARCGGAQSRTHAVASRGPGQLREWAATLLPDDRGYAWWELTAGAAASLSVHALFAAAADPRVTTAEARRLDAAYFPSICALATLLDSLIDYDADRRTGAHSYVGYYDSAGTAAERLAAIAADGVAATAGLRHRRRHRVIAIGVAGFYLSAAGAHGAYARPAARQVVAALNPLVLRPILALAAAKRRVNSPR</sequence>
<keyword evidence="2" id="KW-1185">Reference proteome</keyword>
<dbReference type="GO" id="GO:0016829">
    <property type="term" value="F:lyase activity"/>
    <property type="evidence" value="ECO:0007669"/>
    <property type="project" value="UniProtKB-KW"/>
</dbReference>
<dbReference type="RefSeq" id="WP_221243179.1">
    <property type="nucleotide sequence ID" value="NZ_JACHNU010000006.1"/>
</dbReference>
<accession>A0A840IGP6</accession>
<organism evidence="1 2">
    <name type="scientific">Conexibacter arvalis</name>
    <dbReference type="NCBI Taxonomy" id="912552"/>
    <lineage>
        <taxon>Bacteria</taxon>
        <taxon>Bacillati</taxon>
        <taxon>Actinomycetota</taxon>
        <taxon>Thermoleophilia</taxon>
        <taxon>Solirubrobacterales</taxon>
        <taxon>Conexibacteraceae</taxon>
        <taxon>Conexibacter</taxon>
    </lineage>
</organism>
<dbReference type="Proteomes" id="UP000585272">
    <property type="component" value="Unassembled WGS sequence"/>
</dbReference>
<comment type="caution">
    <text evidence="1">The sequence shown here is derived from an EMBL/GenBank/DDBJ whole genome shotgun (WGS) entry which is preliminary data.</text>
</comment>
<dbReference type="InterPro" id="IPR019712">
    <property type="entry name" value="YtpB-like"/>
</dbReference>
<gene>
    <name evidence="1" type="ORF">BDZ31_003830</name>
</gene>
<dbReference type="EMBL" id="JACHNU010000006">
    <property type="protein sequence ID" value="MBB4664227.1"/>
    <property type="molecule type" value="Genomic_DNA"/>
</dbReference>
<proteinExistence type="predicted"/>
<dbReference type="EC" id="4.2.3.130" evidence="1"/>
<reference evidence="1 2" key="1">
    <citation type="submission" date="2020-08" db="EMBL/GenBank/DDBJ databases">
        <title>Genomic Encyclopedia of Archaeal and Bacterial Type Strains, Phase II (KMG-II): from individual species to whole genera.</title>
        <authorList>
            <person name="Goeker M."/>
        </authorList>
    </citation>
    <scope>NUCLEOTIDE SEQUENCE [LARGE SCALE GENOMIC DNA]</scope>
    <source>
        <strain evidence="1 2">DSM 23288</strain>
    </source>
</reference>
<dbReference type="Pfam" id="PF10776">
    <property type="entry name" value="DUF2600"/>
    <property type="match status" value="1"/>
</dbReference>
<protein>
    <submittedName>
        <fullName evidence="1">Tetraprenyl-beta-curcumene synthase</fullName>
        <ecNumber evidence="1">4.2.3.130</ecNumber>
    </submittedName>
</protein>
<evidence type="ECO:0000313" key="2">
    <source>
        <dbReference type="Proteomes" id="UP000585272"/>
    </source>
</evidence>
<evidence type="ECO:0000313" key="1">
    <source>
        <dbReference type="EMBL" id="MBB4664227.1"/>
    </source>
</evidence>
<name>A0A840IGP6_9ACTN</name>
<dbReference type="AlphaFoldDB" id="A0A840IGP6"/>